<dbReference type="EMBL" id="AP018823">
    <property type="protein sequence ID" value="BBF87448.1"/>
    <property type="molecule type" value="Genomic_DNA"/>
</dbReference>
<feature type="region of interest" description="Disordered" evidence="1">
    <location>
        <begin position="24"/>
        <end position="75"/>
    </location>
</feature>
<evidence type="ECO:0000256" key="1">
    <source>
        <dbReference type="SAM" id="MobiDB-lite"/>
    </source>
</evidence>
<feature type="compositionally biased region" description="Low complexity" evidence="1">
    <location>
        <begin position="39"/>
        <end position="65"/>
    </location>
</feature>
<dbReference type="RefSeq" id="WP_089082350.1">
    <property type="nucleotide sequence ID" value="NZ_AP018823.1"/>
</dbReference>
<dbReference type="KEGG" id="amah:DLM_3869"/>
<name>A0A3G9GHU8_9NEIS</name>
<reference evidence="3 4" key="2">
    <citation type="journal article" date="2017" name="Genome Announc.">
        <title>Draft genome sequence of Aquitalea magnusonii strain H3, a plant growth-promoting bacterium of duckweed Lemna minor.</title>
        <authorList>
            <person name="Ishizawa H."/>
            <person name="Kuroda M."/>
            <person name="Ike M."/>
        </authorList>
    </citation>
    <scope>NUCLEOTIDE SEQUENCE [LARGE SCALE GENOMIC DNA]</scope>
    <source>
        <strain evidence="3 4">H3</strain>
    </source>
</reference>
<evidence type="ECO:0000256" key="2">
    <source>
        <dbReference type="SAM" id="SignalP"/>
    </source>
</evidence>
<evidence type="ECO:0000313" key="3">
    <source>
        <dbReference type="EMBL" id="BBF87448.1"/>
    </source>
</evidence>
<reference evidence="4" key="1">
    <citation type="journal article" date="2017" name="Biotechnol. Biofuels">
        <title>Evaluation of environmental bacterial communities as a factor affecting the growth of duckweed Lemna minor.</title>
        <authorList>
            <person name="Ishizawa H."/>
            <person name="Kuroda M."/>
            <person name="Morikawa M."/>
            <person name="Ike M."/>
        </authorList>
    </citation>
    <scope>NUCLEOTIDE SEQUENCE [LARGE SCALE GENOMIC DNA]</scope>
    <source>
        <strain evidence="4">H3</strain>
    </source>
</reference>
<protein>
    <submittedName>
        <fullName evidence="3">Uncharacterized protein</fullName>
    </submittedName>
</protein>
<organism evidence="3 4">
    <name type="scientific">Aquitalea magnusonii</name>
    <dbReference type="NCBI Taxonomy" id="332411"/>
    <lineage>
        <taxon>Bacteria</taxon>
        <taxon>Pseudomonadati</taxon>
        <taxon>Pseudomonadota</taxon>
        <taxon>Betaproteobacteria</taxon>
        <taxon>Neisseriales</taxon>
        <taxon>Chromobacteriaceae</taxon>
        <taxon>Aquitalea</taxon>
    </lineage>
</organism>
<feature type="signal peptide" evidence="2">
    <location>
        <begin position="1"/>
        <end position="24"/>
    </location>
</feature>
<reference evidence="4" key="3">
    <citation type="journal article" date="2017" name="Plant Physiol. Biochem.">
        <title>Differential oxidative and antioxidative response of duckweed Lemna minor toward plant growth promoting/inhibiting bacteria.</title>
        <authorList>
            <person name="Ishizawa H."/>
            <person name="Kuroda M."/>
            <person name="Morikawa M."/>
            <person name="Ike M."/>
        </authorList>
    </citation>
    <scope>NUCLEOTIDE SEQUENCE [LARGE SCALE GENOMIC DNA]</scope>
    <source>
        <strain evidence="4">H3</strain>
    </source>
</reference>
<gene>
    <name evidence="3" type="ORF">DLM_3869</name>
</gene>
<sequence length="75" mass="7599">MTNKPLIFMLVAVSTLLLSPLASATEHGGNGADIREARQMAQAQSGQAAMAAPGGASASQSAAMPDSMRRPSGEK</sequence>
<keyword evidence="2" id="KW-0732">Signal</keyword>
<proteinExistence type="predicted"/>
<dbReference type="Proteomes" id="UP000198290">
    <property type="component" value="Chromosome"/>
</dbReference>
<accession>A0A3G9GHU8</accession>
<evidence type="ECO:0000313" key="4">
    <source>
        <dbReference type="Proteomes" id="UP000198290"/>
    </source>
</evidence>
<dbReference type="AlphaFoldDB" id="A0A3G9GHU8"/>
<keyword evidence="4" id="KW-1185">Reference proteome</keyword>
<feature type="chain" id="PRO_5018211311" evidence="2">
    <location>
        <begin position="25"/>
        <end position="75"/>
    </location>
</feature>